<feature type="compositionally biased region" description="Basic and acidic residues" evidence="5">
    <location>
        <begin position="24"/>
        <end position="34"/>
    </location>
</feature>
<keyword evidence="3 4" id="KW-0648">Protein biosynthesis</keyword>
<dbReference type="FunFam" id="1.10.246.60:FF:000002">
    <property type="entry name" value="Eukaryotic translation initiation factor 3 subunit J"/>
    <property type="match status" value="1"/>
</dbReference>
<sequence>MECQIEVLDSNTLGVSEDEPVPDLTKKETLKSKWDDEDVEDNDVKDSWEDEDEPAPAPKVEPPPPEKASKKTAVKSVDKKGKAVEAVKEAPVDPIAEKLRQQRLVEEADYKSTAELFAKKGDEKTLDNFIPKTENDFLEYAELVANKLRPFEKSYHYIGLLKAVMRLSLTSLKGADAKEVASSVTAIANEKIKAEKEANAGKKKTGGKKKQLHVGKQEDDVVAGTYEDYDDYDFM</sequence>
<evidence type="ECO:0000256" key="5">
    <source>
        <dbReference type="SAM" id="MobiDB-lite"/>
    </source>
</evidence>
<evidence type="ECO:0000256" key="4">
    <source>
        <dbReference type="HAMAP-Rule" id="MF_03009"/>
    </source>
</evidence>
<dbReference type="Pfam" id="PF08597">
    <property type="entry name" value="eIF3_subunit"/>
    <property type="match status" value="1"/>
</dbReference>
<dbReference type="PANTHER" id="PTHR21681">
    <property type="entry name" value="EUKARYOTIC TRANSLATION INITIATION FACTOR 3 SUBUNIT J"/>
    <property type="match status" value="1"/>
</dbReference>
<feature type="region of interest" description="Disordered" evidence="5">
    <location>
        <begin position="195"/>
        <end position="216"/>
    </location>
</feature>
<accession>A0AAW2LTW4</accession>
<dbReference type="AlphaFoldDB" id="A0AAW2LTW4"/>
<dbReference type="GO" id="GO:0001732">
    <property type="term" value="P:formation of cytoplasmic translation initiation complex"/>
    <property type="evidence" value="ECO:0007669"/>
    <property type="project" value="UniProtKB-UniRule"/>
</dbReference>
<dbReference type="Gene3D" id="1.10.246.60">
    <property type="entry name" value="Eukaryotic translation initiation factor 3 like domains"/>
    <property type="match status" value="1"/>
</dbReference>
<feature type="region of interest" description="Disordered" evidence="5">
    <location>
        <begin position="1"/>
        <end position="92"/>
    </location>
</feature>
<gene>
    <name evidence="6" type="ORF">Sradi_5382100</name>
</gene>
<comment type="caution">
    <text evidence="6">The sequence shown here is derived from an EMBL/GenBank/DDBJ whole genome shotgun (WGS) entry which is preliminary data.</text>
</comment>
<keyword evidence="2 4" id="KW-0396">Initiation factor</keyword>
<evidence type="ECO:0000313" key="6">
    <source>
        <dbReference type="EMBL" id="KAL0321206.1"/>
    </source>
</evidence>
<protein>
    <recommendedName>
        <fullName evidence="4">Eukaryotic translation initiation factor 3 subunit J</fullName>
        <shortName evidence="4">eIF3j</shortName>
    </recommendedName>
</protein>
<name>A0AAW2LTW4_SESRA</name>
<dbReference type="EMBL" id="JACGWJ010000024">
    <property type="protein sequence ID" value="KAL0321206.1"/>
    <property type="molecule type" value="Genomic_DNA"/>
</dbReference>
<comment type="subunit">
    <text evidence="4">Component of the eukaryotic translation initiation factor 3 (eIF-3) complex.</text>
</comment>
<comment type="function">
    <text evidence="4">Component of the eukaryotic translation initiation factor 3 (eIF-3) complex, which is involved in protein synthesis of a specialized repertoire of mRNAs and, together with other initiation factors, stimulates binding of mRNA and methionyl-tRNAi to the 40S ribosome. The eIF-3 complex specifically targets and initiates translation of a subset of mRNAs involved in cell proliferation.</text>
</comment>
<evidence type="ECO:0000256" key="3">
    <source>
        <dbReference type="ARBA" id="ARBA00022917"/>
    </source>
</evidence>
<reference evidence="6" key="1">
    <citation type="submission" date="2020-06" db="EMBL/GenBank/DDBJ databases">
        <authorList>
            <person name="Li T."/>
            <person name="Hu X."/>
            <person name="Zhang T."/>
            <person name="Song X."/>
            <person name="Zhang H."/>
            <person name="Dai N."/>
            <person name="Sheng W."/>
            <person name="Hou X."/>
            <person name="Wei L."/>
        </authorList>
    </citation>
    <scope>NUCLEOTIDE SEQUENCE</scope>
    <source>
        <strain evidence="6">G02</strain>
        <tissue evidence="6">Leaf</tissue>
    </source>
</reference>
<dbReference type="InterPro" id="IPR013906">
    <property type="entry name" value="eIF3j"/>
</dbReference>
<feature type="compositionally biased region" description="Basic residues" evidence="5">
    <location>
        <begin position="201"/>
        <end position="213"/>
    </location>
</feature>
<comment type="subcellular location">
    <subcellularLocation>
        <location evidence="4">Cytoplasm</location>
    </subcellularLocation>
</comment>
<keyword evidence="1 4" id="KW-0963">Cytoplasm</keyword>
<reference evidence="6" key="2">
    <citation type="journal article" date="2024" name="Plant">
        <title>Genomic evolution and insights into agronomic trait innovations of Sesamum species.</title>
        <authorList>
            <person name="Miao H."/>
            <person name="Wang L."/>
            <person name="Qu L."/>
            <person name="Liu H."/>
            <person name="Sun Y."/>
            <person name="Le M."/>
            <person name="Wang Q."/>
            <person name="Wei S."/>
            <person name="Zheng Y."/>
            <person name="Lin W."/>
            <person name="Duan Y."/>
            <person name="Cao H."/>
            <person name="Xiong S."/>
            <person name="Wang X."/>
            <person name="Wei L."/>
            <person name="Li C."/>
            <person name="Ma Q."/>
            <person name="Ju M."/>
            <person name="Zhao R."/>
            <person name="Li G."/>
            <person name="Mu C."/>
            <person name="Tian Q."/>
            <person name="Mei H."/>
            <person name="Zhang T."/>
            <person name="Gao T."/>
            <person name="Zhang H."/>
        </authorList>
    </citation>
    <scope>NUCLEOTIDE SEQUENCE</scope>
    <source>
        <strain evidence="6">G02</strain>
    </source>
</reference>
<evidence type="ECO:0000256" key="1">
    <source>
        <dbReference type="ARBA" id="ARBA00022490"/>
    </source>
</evidence>
<dbReference type="GO" id="GO:0016282">
    <property type="term" value="C:eukaryotic 43S preinitiation complex"/>
    <property type="evidence" value="ECO:0007669"/>
    <property type="project" value="UniProtKB-UniRule"/>
</dbReference>
<dbReference type="HAMAP" id="MF_03009">
    <property type="entry name" value="eIF3j"/>
    <property type="match status" value="1"/>
</dbReference>
<feature type="compositionally biased region" description="Basic and acidic residues" evidence="5">
    <location>
        <begin position="76"/>
        <end position="92"/>
    </location>
</feature>
<proteinExistence type="inferred from homology"/>
<comment type="similarity">
    <text evidence="4">Belongs to the eIF-3 subunit J family.</text>
</comment>
<dbReference type="GO" id="GO:0003743">
    <property type="term" value="F:translation initiation factor activity"/>
    <property type="evidence" value="ECO:0007669"/>
    <property type="project" value="UniProtKB-UniRule"/>
</dbReference>
<evidence type="ECO:0000256" key="2">
    <source>
        <dbReference type="ARBA" id="ARBA00022540"/>
    </source>
</evidence>
<feature type="compositionally biased region" description="Pro residues" evidence="5">
    <location>
        <begin position="55"/>
        <end position="66"/>
    </location>
</feature>
<organism evidence="6">
    <name type="scientific">Sesamum radiatum</name>
    <name type="common">Black benniseed</name>
    <dbReference type="NCBI Taxonomy" id="300843"/>
    <lineage>
        <taxon>Eukaryota</taxon>
        <taxon>Viridiplantae</taxon>
        <taxon>Streptophyta</taxon>
        <taxon>Embryophyta</taxon>
        <taxon>Tracheophyta</taxon>
        <taxon>Spermatophyta</taxon>
        <taxon>Magnoliopsida</taxon>
        <taxon>eudicotyledons</taxon>
        <taxon>Gunneridae</taxon>
        <taxon>Pentapetalae</taxon>
        <taxon>asterids</taxon>
        <taxon>lamiids</taxon>
        <taxon>Lamiales</taxon>
        <taxon>Pedaliaceae</taxon>
        <taxon>Sesamum</taxon>
    </lineage>
</organism>
<dbReference type="InterPro" id="IPR023194">
    <property type="entry name" value="eIF3-like_dom_sf"/>
</dbReference>
<dbReference type="GO" id="GO:0033290">
    <property type="term" value="C:eukaryotic 48S preinitiation complex"/>
    <property type="evidence" value="ECO:0007669"/>
    <property type="project" value="UniProtKB-UniRule"/>
</dbReference>
<dbReference type="GO" id="GO:0005852">
    <property type="term" value="C:eukaryotic translation initiation factor 3 complex"/>
    <property type="evidence" value="ECO:0007669"/>
    <property type="project" value="UniProtKB-UniRule"/>
</dbReference>
<dbReference type="PANTHER" id="PTHR21681:SF0">
    <property type="entry name" value="EUKARYOTIC TRANSLATION INITIATION FACTOR 3 SUBUNIT J"/>
    <property type="match status" value="1"/>
</dbReference>